<feature type="compositionally biased region" description="Low complexity" evidence="1">
    <location>
        <begin position="217"/>
        <end position="228"/>
    </location>
</feature>
<reference evidence="3" key="1">
    <citation type="submission" date="2025-08" db="UniProtKB">
        <authorList>
            <consortium name="RefSeq"/>
        </authorList>
    </citation>
    <scope>IDENTIFICATION</scope>
    <source>
        <tissue evidence="3">Blood</tissue>
    </source>
</reference>
<organism evidence="2 3">
    <name type="scientific">Bison bison bison</name>
    <name type="common">North American plains bison</name>
    <dbReference type="NCBI Taxonomy" id="43346"/>
    <lineage>
        <taxon>Eukaryota</taxon>
        <taxon>Metazoa</taxon>
        <taxon>Chordata</taxon>
        <taxon>Craniata</taxon>
        <taxon>Vertebrata</taxon>
        <taxon>Euteleostomi</taxon>
        <taxon>Mammalia</taxon>
        <taxon>Eutheria</taxon>
        <taxon>Laurasiatheria</taxon>
        <taxon>Artiodactyla</taxon>
        <taxon>Ruminantia</taxon>
        <taxon>Pecora</taxon>
        <taxon>Bovidae</taxon>
        <taxon>Bovinae</taxon>
        <taxon>Bison</taxon>
    </lineage>
</organism>
<protein>
    <submittedName>
        <fullName evidence="3">Uncharacterized protein LOC104982605 isoform X1</fullName>
    </submittedName>
</protein>
<feature type="region of interest" description="Disordered" evidence="1">
    <location>
        <begin position="144"/>
        <end position="174"/>
    </location>
</feature>
<keyword evidence="2" id="KW-1185">Reference proteome</keyword>
<evidence type="ECO:0000313" key="2">
    <source>
        <dbReference type="Proteomes" id="UP000515208"/>
    </source>
</evidence>
<evidence type="ECO:0000256" key="1">
    <source>
        <dbReference type="SAM" id="MobiDB-lite"/>
    </source>
</evidence>
<feature type="compositionally biased region" description="Acidic residues" evidence="1">
    <location>
        <begin position="229"/>
        <end position="240"/>
    </location>
</feature>
<evidence type="ECO:0000313" key="3">
    <source>
        <dbReference type="RefSeq" id="XP_010830331.1"/>
    </source>
</evidence>
<feature type="compositionally biased region" description="Pro residues" evidence="1">
    <location>
        <begin position="153"/>
        <end position="168"/>
    </location>
</feature>
<accession>A0A6P3GLF8</accession>
<name>A0A6P3GLF8_BISBB</name>
<gene>
    <name evidence="3" type="primary">LOC104982605</name>
</gene>
<dbReference type="KEGG" id="bbis:104982605"/>
<dbReference type="RefSeq" id="XP_010830331.1">
    <property type="nucleotide sequence ID" value="XM_010832029.1"/>
</dbReference>
<sequence length="257" mass="28104">MSVWLGHWSAVRPGESRDQMEACWSWAQKWNHPAWHNIMNIHGFICVYIDFLVNSGKDRPLFCRHSNHEVSPADRTYAWHRLAHAAPGVEIPLVSGAARQQRSERPRPPGLIFPAPRAHSSYLFGLFSSRRPWIPAASQTEIEAGPRARLGPVPLPLPRTLPPSPSPTPHLGRPALPWVRVAATSRAKDQPCASAGGRGARTPLAASRRRAWGARCEPAPGEDAGAAETGEEEEEEEESGGLEGPEGGRQGGEAREK</sequence>
<dbReference type="Proteomes" id="UP000515208">
    <property type="component" value="Unplaced"/>
</dbReference>
<feature type="compositionally biased region" description="Gly residues" evidence="1">
    <location>
        <begin position="241"/>
        <end position="251"/>
    </location>
</feature>
<dbReference type="GeneID" id="104982605"/>
<proteinExistence type="predicted"/>
<feature type="region of interest" description="Disordered" evidence="1">
    <location>
        <begin position="187"/>
        <end position="257"/>
    </location>
</feature>
<dbReference type="AlphaFoldDB" id="A0A6P3GLF8"/>